<comment type="caution">
    <text evidence="1">The sequence shown here is derived from an EMBL/GenBank/DDBJ whole genome shotgun (WGS) entry which is preliminary data.</text>
</comment>
<gene>
    <name evidence="1" type="ORF">DSOL_5429</name>
</gene>
<accession>A0A1Q8QB64</accession>
<proteinExistence type="predicted"/>
<evidence type="ECO:0000313" key="1">
    <source>
        <dbReference type="EMBL" id="OLN24542.1"/>
    </source>
</evidence>
<protein>
    <submittedName>
        <fullName evidence="1">Putative membrane protein</fullName>
    </submittedName>
</protein>
<keyword evidence="2" id="KW-1185">Reference proteome</keyword>
<sequence length="37" mass="3901">MYLAAGTSALAVLVSMVTSIITLLSKGTPMRVALHWP</sequence>
<evidence type="ECO:0000313" key="2">
    <source>
        <dbReference type="Proteomes" id="UP000186102"/>
    </source>
</evidence>
<dbReference type="AlphaFoldDB" id="A0A1Q8QB64"/>
<name>A0A1Q8QB64_9FIRM</name>
<dbReference type="Proteomes" id="UP000186102">
    <property type="component" value="Unassembled WGS sequence"/>
</dbReference>
<reference evidence="1 2" key="1">
    <citation type="submission" date="2016-09" db="EMBL/GenBank/DDBJ databases">
        <title>Complete genome of Desulfosporosinus sp. OL.</title>
        <authorList>
            <person name="Mardanov A."/>
            <person name="Beletsky A."/>
            <person name="Panova A."/>
            <person name="Karnachuk O."/>
            <person name="Ravin N."/>
        </authorList>
    </citation>
    <scope>NUCLEOTIDE SEQUENCE [LARGE SCALE GENOMIC DNA]</scope>
    <source>
        <strain evidence="1 2">OL</strain>
    </source>
</reference>
<organism evidence="1 2">
    <name type="scientific">Desulfosporosinus metallidurans</name>
    <dbReference type="NCBI Taxonomy" id="1888891"/>
    <lineage>
        <taxon>Bacteria</taxon>
        <taxon>Bacillati</taxon>
        <taxon>Bacillota</taxon>
        <taxon>Clostridia</taxon>
        <taxon>Eubacteriales</taxon>
        <taxon>Desulfitobacteriaceae</taxon>
        <taxon>Desulfosporosinus</taxon>
    </lineage>
</organism>
<dbReference type="STRING" id="1888891.DSOL_5429"/>
<dbReference type="EMBL" id="MLBF01000191">
    <property type="protein sequence ID" value="OLN24542.1"/>
    <property type="molecule type" value="Genomic_DNA"/>
</dbReference>